<reference evidence="1" key="2">
    <citation type="submission" date="2024-09" db="EMBL/GenBank/DDBJ databases">
        <authorList>
            <person name="Veyrier F.J."/>
        </authorList>
    </citation>
    <scope>NUCLEOTIDE SEQUENCE</scope>
    <source>
        <strain evidence="1">17694</strain>
    </source>
</reference>
<keyword evidence="1" id="KW-0238">DNA-binding</keyword>
<sequence length="40" mass="4610">MAYRILRCQSCNKRLGDADGAYSLSIKCSRCRALNYFKSF</sequence>
<dbReference type="GO" id="GO:0003677">
    <property type="term" value="F:DNA binding"/>
    <property type="evidence" value="ECO:0007669"/>
    <property type="project" value="UniProtKB-KW"/>
</dbReference>
<accession>A0A8T9MTZ6</accession>
<reference evidence="1" key="1">
    <citation type="journal article" date="2022" name="Res Sq">
        <title>Evolution of multicellular longitudinally dividing oral cavity symbionts (Neisseriaceae).</title>
        <authorList>
            <person name="Nyongesa S."/>
            <person name="Weber P."/>
            <person name="Bernet E."/>
            <person name="Pullido F."/>
            <person name="Nieckarz M."/>
            <person name="Delaby M."/>
            <person name="Nieves C."/>
            <person name="Viehboeck T."/>
            <person name="Krause N."/>
            <person name="Rivera-Millot A."/>
            <person name="Nakamura A."/>
            <person name="Vischer N."/>
            <person name="VanNieuwenhze M."/>
            <person name="Brun Y."/>
            <person name="Cava F."/>
            <person name="Bulgheresi S."/>
            <person name="Veyrier F."/>
        </authorList>
    </citation>
    <scope>NUCLEOTIDE SEQUENCE</scope>
    <source>
        <strain evidence="1">17694</strain>
    </source>
</reference>
<keyword evidence="2" id="KW-1185">Reference proteome</keyword>
<dbReference type="AlphaFoldDB" id="A0A8T9MTZ6"/>
<protein>
    <submittedName>
        <fullName evidence="1">Com family DNA-binding transcriptional regulator</fullName>
    </submittedName>
</protein>
<dbReference type="EMBL" id="CP091521">
    <property type="protein sequence ID" value="UOP05360.1"/>
    <property type="molecule type" value="Genomic_DNA"/>
</dbReference>
<proteinExistence type="predicted"/>
<gene>
    <name evidence="1" type="ORF">LVJ77_03960</name>
</gene>
<dbReference type="Proteomes" id="UP000831534">
    <property type="component" value="Chromosome"/>
</dbReference>
<evidence type="ECO:0000313" key="1">
    <source>
        <dbReference type="EMBL" id="UOP05360.1"/>
    </source>
</evidence>
<evidence type="ECO:0000313" key="2">
    <source>
        <dbReference type="Proteomes" id="UP000831534"/>
    </source>
</evidence>
<dbReference type="RefSeq" id="WP_156900816.1">
    <property type="nucleotide sequence ID" value="NZ_CP091521.1"/>
</dbReference>
<organism evidence="1 2">
    <name type="scientific">Conchiformibius kuhniae</name>
    <dbReference type="NCBI Taxonomy" id="211502"/>
    <lineage>
        <taxon>Bacteria</taxon>
        <taxon>Pseudomonadati</taxon>
        <taxon>Pseudomonadota</taxon>
        <taxon>Betaproteobacteria</taxon>
        <taxon>Neisseriales</taxon>
        <taxon>Neisseriaceae</taxon>
        <taxon>Conchiformibius</taxon>
    </lineage>
</organism>
<dbReference type="KEGG" id="ckh:LVJ77_03960"/>
<name>A0A8T9MTZ6_9NEIS</name>
<dbReference type="InterPro" id="IPR019294">
    <property type="entry name" value="Translation_reg_Com"/>
</dbReference>
<dbReference type="Pfam" id="PF10122">
    <property type="entry name" value="Zn_ribbon_Com"/>
    <property type="match status" value="1"/>
</dbReference>